<feature type="domain" description="Glycosyltransferase 2-like" evidence="1">
    <location>
        <begin position="13"/>
        <end position="126"/>
    </location>
</feature>
<protein>
    <submittedName>
        <fullName evidence="2">Putative glycosyltransferase EpsH</fullName>
        <ecNumber evidence="2">2.4.-.-</ecNumber>
    </submittedName>
</protein>
<dbReference type="EMBL" id="JZWI01000007">
    <property type="protein sequence ID" value="KLN57253.1"/>
    <property type="molecule type" value="Genomic_DNA"/>
</dbReference>
<keyword evidence="3" id="KW-1185">Reference proteome</keyword>
<keyword evidence="2" id="KW-0808">Transferase</keyword>
<dbReference type="PATRIC" id="fig|34073.19.peg.1358"/>
<dbReference type="Proteomes" id="UP000035170">
    <property type="component" value="Unassembled WGS sequence"/>
</dbReference>
<evidence type="ECO:0000259" key="1">
    <source>
        <dbReference type="Pfam" id="PF00535"/>
    </source>
</evidence>
<organism evidence="2 3">
    <name type="scientific">Variovorax paradoxus</name>
    <dbReference type="NCBI Taxonomy" id="34073"/>
    <lineage>
        <taxon>Bacteria</taxon>
        <taxon>Pseudomonadati</taxon>
        <taxon>Pseudomonadota</taxon>
        <taxon>Betaproteobacteria</taxon>
        <taxon>Burkholderiales</taxon>
        <taxon>Comamonadaceae</taxon>
        <taxon>Variovorax</taxon>
    </lineage>
</organism>
<dbReference type="InterPro" id="IPR029044">
    <property type="entry name" value="Nucleotide-diphossugar_trans"/>
</dbReference>
<gene>
    <name evidence="2" type="primary">epsH</name>
    <name evidence="2" type="ORF">VPARA_13330</name>
</gene>
<name>A0A0H2M4G5_VARPD</name>
<dbReference type="Pfam" id="PF00535">
    <property type="entry name" value="Glycos_transf_2"/>
    <property type="match status" value="1"/>
</dbReference>
<dbReference type="Gene3D" id="3.90.550.10">
    <property type="entry name" value="Spore Coat Polysaccharide Biosynthesis Protein SpsA, Chain A"/>
    <property type="match status" value="1"/>
</dbReference>
<keyword evidence="2" id="KW-0328">Glycosyltransferase</keyword>
<dbReference type="EC" id="2.4.-.-" evidence="2"/>
<dbReference type="SUPFAM" id="SSF53448">
    <property type="entry name" value="Nucleotide-diphospho-sugar transferases"/>
    <property type="match status" value="1"/>
</dbReference>
<sequence length="237" mass="26282">MTKSLPLVSCLCVTRGRVAMLKRAVACFRSQTWTNRELVLLYESDDAATMAYAATLADDPSVRCVEVPASPKQTLGALRNLSIEAARGEFVAQWDDDDWHGPARLAVQVGATQKHGRPGCVLVRWTMYDAVEKRAYVSGQRAWEGSLLARRDVVPPYPELPREEDTPVIQAMLRQRLLVGLDFPELYIYTFHGTNTWDVHHWKEGLLPSAQPLGPDELRDIEKVLGVESSPALGAGG</sequence>
<proteinExistence type="predicted"/>
<accession>A0A0H2M4G5</accession>
<dbReference type="RefSeq" id="WP_047783819.1">
    <property type="nucleotide sequence ID" value="NZ_JZWI01000007.1"/>
</dbReference>
<evidence type="ECO:0000313" key="3">
    <source>
        <dbReference type="Proteomes" id="UP000035170"/>
    </source>
</evidence>
<dbReference type="InterPro" id="IPR001173">
    <property type="entry name" value="Glyco_trans_2-like"/>
</dbReference>
<dbReference type="GO" id="GO:0016757">
    <property type="term" value="F:glycosyltransferase activity"/>
    <property type="evidence" value="ECO:0007669"/>
    <property type="project" value="UniProtKB-KW"/>
</dbReference>
<evidence type="ECO:0000313" key="2">
    <source>
        <dbReference type="EMBL" id="KLN57253.1"/>
    </source>
</evidence>
<dbReference type="CDD" id="cd00761">
    <property type="entry name" value="Glyco_tranf_GTA_type"/>
    <property type="match status" value="1"/>
</dbReference>
<comment type="caution">
    <text evidence="2">The sequence shown here is derived from an EMBL/GenBank/DDBJ whole genome shotgun (WGS) entry which is preliminary data.</text>
</comment>
<dbReference type="AlphaFoldDB" id="A0A0H2M4G5"/>
<reference evidence="2 3" key="1">
    <citation type="submission" date="2015-03" db="EMBL/GenBank/DDBJ databases">
        <title>Genome sequence of Variovorax paradoxus TBEA6.</title>
        <authorList>
            <person name="Poehlein A."/>
            <person name="Schuldes J."/>
            <person name="Wuebbeler J.H."/>
            <person name="Hiessl S."/>
            <person name="Steinbuechel A."/>
            <person name="Daniel R."/>
        </authorList>
    </citation>
    <scope>NUCLEOTIDE SEQUENCE [LARGE SCALE GENOMIC DNA]</scope>
    <source>
        <strain evidence="2 3">TBEA6</strain>
    </source>
</reference>